<reference evidence="1 2" key="1">
    <citation type="journal article" date="2016" name="Nat. Commun.">
        <title>Thousands of microbial genomes shed light on interconnected biogeochemical processes in an aquifer system.</title>
        <authorList>
            <person name="Anantharaman K."/>
            <person name="Brown C.T."/>
            <person name="Hug L.A."/>
            <person name="Sharon I."/>
            <person name="Castelle C.J."/>
            <person name="Probst A.J."/>
            <person name="Thomas B.C."/>
            <person name="Singh A."/>
            <person name="Wilkins M.J."/>
            <person name="Karaoz U."/>
            <person name="Brodie E.L."/>
            <person name="Williams K.H."/>
            <person name="Hubbard S.S."/>
            <person name="Banfield J.F."/>
        </authorList>
    </citation>
    <scope>NUCLEOTIDE SEQUENCE [LARGE SCALE GENOMIC DNA]</scope>
</reference>
<sequence length="249" mass="27218">MEQVQVEKAEHKLLVVGLGRSALSATDRKRITSKPVRELDIKDALKATELPSWANGVLINLAKASAAAEHVEDLATQANMPCEIAMTLDATIEFIAKLPDIETELPTGGNKGMKLIEGIRKHANFKVTFGKQADELLKSLAAEGIETTEHSAEQCFFKVRKQHSGKSGREISAKKRLQKLTETIRQRRGSNARSAKRRTNGAAGTKNAFDQFLDAVEGLAKLVPAVRAEQEARTAERADLAKVLARITK</sequence>
<comment type="caution">
    <text evidence="1">The sequence shown here is derived from an EMBL/GenBank/DDBJ whole genome shotgun (WGS) entry which is preliminary data.</text>
</comment>
<gene>
    <name evidence="1" type="ORF">A2751_02885</name>
</gene>
<evidence type="ECO:0000313" key="2">
    <source>
        <dbReference type="Proteomes" id="UP000176864"/>
    </source>
</evidence>
<dbReference type="EMBL" id="MFEK01000016">
    <property type="protein sequence ID" value="OGE77962.1"/>
    <property type="molecule type" value="Genomic_DNA"/>
</dbReference>
<evidence type="ECO:0000313" key="1">
    <source>
        <dbReference type="EMBL" id="OGE77962.1"/>
    </source>
</evidence>
<name>A0A1F5NKC2_9BACT</name>
<accession>A0A1F5NKC2</accession>
<dbReference type="Proteomes" id="UP000176864">
    <property type="component" value="Unassembled WGS sequence"/>
</dbReference>
<protein>
    <submittedName>
        <fullName evidence="1">Uncharacterized protein</fullName>
    </submittedName>
</protein>
<organism evidence="1 2">
    <name type="scientific">Candidatus Doudnabacteria bacterium RIFCSPHIGHO2_01_FULL_46_14</name>
    <dbReference type="NCBI Taxonomy" id="1817824"/>
    <lineage>
        <taxon>Bacteria</taxon>
        <taxon>Candidatus Doudnaibacteriota</taxon>
    </lineage>
</organism>
<dbReference type="STRING" id="1817824.A2751_02885"/>
<proteinExistence type="predicted"/>
<dbReference type="AlphaFoldDB" id="A0A1F5NKC2"/>